<dbReference type="Proteomes" id="UP001286313">
    <property type="component" value="Unassembled WGS sequence"/>
</dbReference>
<protein>
    <submittedName>
        <fullName evidence="2">Uncharacterized protein</fullName>
    </submittedName>
</protein>
<accession>A0AAE1FN59</accession>
<comment type="caution">
    <text evidence="2">The sequence shown here is derived from an EMBL/GenBank/DDBJ whole genome shotgun (WGS) entry which is preliminary data.</text>
</comment>
<keyword evidence="3" id="KW-1185">Reference proteome</keyword>
<feature type="region of interest" description="Disordered" evidence="1">
    <location>
        <begin position="83"/>
        <end position="114"/>
    </location>
</feature>
<sequence length="114" mass="13159">MPKCLSPRRHTQVPLAASACPSASRIVDMPHVLKNSLHHVVVELYKRLRNLHCLLSTVLLLPSTTTVGARGCSTRQLEELQQQQLSVVRGEERGDKRPREHKREKRRREETREH</sequence>
<evidence type="ECO:0000313" key="3">
    <source>
        <dbReference type="Proteomes" id="UP001286313"/>
    </source>
</evidence>
<evidence type="ECO:0000256" key="1">
    <source>
        <dbReference type="SAM" id="MobiDB-lite"/>
    </source>
</evidence>
<dbReference type="AlphaFoldDB" id="A0AAE1FN59"/>
<dbReference type="PROSITE" id="PS51257">
    <property type="entry name" value="PROKAR_LIPOPROTEIN"/>
    <property type="match status" value="1"/>
</dbReference>
<reference evidence="2" key="1">
    <citation type="submission" date="2023-10" db="EMBL/GenBank/DDBJ databases">
        <title>Genome assemblies of two species of porcelain crab, Petrolisthes cinctipes and Petrolisthes manimaculis (Anomura: Porcellanidae).</title>
        <authorList>
            <person name="Angst P."/>
        </authorList>
    </citation>
    <scope>NUCLEOTIDE SEQUENCE</scope>
    <source>
        <strain evidence="2">PB745_01</strain>
        <tissue evidence="2">Gill</tissue>
    </source>
</reference>
<proteinExistence type="predicted"/>
<dbReference type="EMBL" id="JAWQEG010001703">
    <property type="protein sequence ID" value="KAK3877259.1"/>
    <property type="molecule type" value="Genomic_DNA"/>
</dbReference>
<gene>
    <name evidence="2" type="ORF">Pcinc_018014</name>
</gene>
<organism evidence="2 3">
    <name type="scientific">Petrolisthes cinctipes</name>
    <name type="common">Flat porcelain crab</name>
    <dbReference type="NCBI Taxonomy" id="88211"/>
    <lineage>
        <taxon>Eukaryota</taxon>
        <taxon>Metazoa</taxon>
        <taxon>Ecdysozoa</taxon>
        <taxon>Arthropoda</taxon>
        <taxon>Crustacea</taxon>
        <taxon>Multicrustacea</taxon>
        <taxon>Malacostraca</taxon>
        <taxon>Eumalacostraca</taxon>
        <taxon>Eucarida</taxon>
        <taxon>Decapoda</taxon>
        <taxon>Pleocyemata</taxon>
        <taxon>Anomura</taxon>
        <taxon>Galatheoidea</taxon>
        <taxon>Porcellanidae</taxon>
        <taxon>Petrolisthes</taxon>
    </lineage>
</organism>
<evidence type="ECO:0000313" key="2">
    <source>
        <dbReference type="EMBL" id="KAK3877259.1"/>
    </source>
</evidence>
<name>A0AAE1FN59_PETCI</name>
<feature type="compositionally biased region" description="Basic and acidic residues" evidence="1">
    <location>
        <begin position="89"/>
        <end position="98"/>
    </location>
</feature>